<evidence type="ECO:0000313" key="6">
    <source>
        <dbReference type="EMBL" id="KAK0751148.1"/>
    </source>
</evidence>
<evidence type="ECO:0000313" key="7">
    <source>
        <dbReference type="Proteomes" id="UP001172155"/>
    </source>
</evidence>
<dbReference type="FunFam" id="3.30.70.330:FF:000468">
    <property type="entry name" value="Related to single-stranded DNA-binding protein MSSP-1"/>
    <property type="match status" value="1"/>
</dbReference>
<gene>
    <name evidence="6" type="ORF">B0T18DRAFT_318367</name>
</gene>
<organism evidence="6 7">
    <name type="scientific">Schizothecium vesticola</name>
    <dbReference type="NCBI Taxonomy" id="314040"/>
    <lineage>
        <taxon>Eukaryota</taxon>
        <taxon>Fungi</taxon>
        <taxon>Dikarya</taxon>
        <taxon>Ascomycota</taxon>
        <taxon>Pezizomycotina</taxon>
        <taxon>Sordariomycetes</taxon>
        <taxon>Sordariomycetidae</taxon>
        <taxon>Sordariales</taxon>
        <taxon>Schizotheciaceae</taxon>
        <taxon>Schizothecium</taxon>
    </lineage>
</organism>
<dbReference type="Proteomes" id="UP001172155">
    <property type="component" value="Unassembled WGS sequence"/>
</dbReference>
<dbReference type="AlphaFoldDB" id="A0AA40F4J6"/>
<sequence>MYRTASGALSSDNGNNRHMGYPGYLAPQTGAGPHHDASQHGHNMGHGSDGLGAVMNQFSSLALPSGPAMSPGSNLSQVQAHHAYCASQDPAMAYQGFHVPLVGMSPEGQYPYALSGQYPLQAGFAPMPVPYHSVPYTPGRMASFHERSGDVPALENRRGSYSTTESTPATPFFGSASERAANARAPVIPSSYTTPSPEQVVAQAPKTQLIDQELLDLLKQEPIIPDAVPAVFTPPTHMKSIEQCLENRISGNRNVYIRGLHPTTDDELLLQYASRFGKVEQSKAIIDTATGACKGFGFAKFADVSDSEKCIRGFYQLGYEVGFARESFNARLKAEGDEGSTNLYLSNLPKNLNEAELNSIFINYHVVSSKILRDSMGNSRGVGFARFETRDECEDVIRKYHGACIGEEGLMMQVRYADTPAQKELKRVTAERRQFRTNEYNIGAYGTADVGIHPSIYQQGSWNRRALSGANVPMTEAVSESVAAPSETSSADEGATVVESPTAANASTQSSPTTKKEKL</sequence>
<evidence type="ECO:0000256" key="3">
    <source>
        <dbReference type="PROSITE-ProRule" id="PRU00176"/>
    </source>
</evidence>
<accession>A0AA40F4J6</accession>
<name>A0AA40F4J6_9PEZI</name>
<dbReference type="FunFam" id="3.30.70.330:FF:000323">
    <property type="entry name" value="RNA binding protein MSSP-2"/>
    <property type="match status" value="1"/>
</dbReference>
<evidence type="ECO:0000256" key="2">
    <source>
        <dbReference type="ARBA" id="ARBA00022884"/>
    </source>
</evidence>
<evidence type="ECO:0000256" key="4">
    <source>
        <dbReference type="SAM" id="MobiDB-lite"/>
    </source>
</evidence>
<feature type="region of interest" description="Disordered" evidence="4">
    <location>
        <begin position="478"/>
        <end position="519"/>
    </location>
</feature>
<dbReference type="InterPro" id="IPR035979">
    <property type="entry name" value="RBD_domain_sf"/>
</dbReference>
<dbReference type="InterPro" id="IPR012677">
    <property type="entry name" value="Nucleotide-bd_a/b_plait_sf"/>
</dbReference>
<evidence type="ECO:0000256" key="1">
    <source>
        <dbReference type="ARBA" id="ARBA00022737"/>
    </source>
</evidence>
<keyword evidence="2 3" id="KW-0694">RNA-binding</keyword>
<feature type="compositionally biased region" description="Polar residues" evidence="4">
    <location>
        <begin position="7"/>
        <end position="16"/>
    </location>
</feature>
<dbReference type="Pfam" id="PF00076">
    <property type="entry name" value="RRM_1"/>
    <property type="match status" value="2"/>
</dbReference>
<keyword evidence="7" id="KW-1185">Reference proteome</keyword>
<dbReference type="SMART" id="SM00360">
    <property type="entry name" value="RRM"/>
    <property type="match status" value="2"/>
</dbReference>
<protein>
    <recommendedName>
        <fullName evidence="5">RRM domain-containing protein</fullName>
    </recommendedName>
</protein>
<dbReference type="CDD" id="cd12243">
    <property type="entry name" value="RRM1_MSSP"/>
    <property type="match status" value="1"/>
</dbReference>
<dbReference type="EMBL" id="JAUKUD010000002">
    <property type="protein sequence ID" value="KAK0751148.1"/>
    <property type="molecule type" value="Genomic_DNA"/>
</dbReference>
<dbReference type="Gene3D" id="3.30.70.330">
    <property type="match status" value="2"/>
</dbReference>
<dbReference type="GO" id="GO:0003723">
    <property type="term" value="F:RNA binding"/>
    <property type="evidence" value="ECO:0007669"/>
    <property type="project" value="UniProtKB-UniRule"/>
</dbReference>
<feature type="domain" description="RRM" evidence="5">
    <location>
        <begin position="253"/>
        <end position="326"/>
    </location>
</feature>
<reference evidence="6" key="1">
    <citation type="submission" date="2023-06" db="EMBL/GenBank/DDBJ databases">
        <title>Genome-scale phylogeny and comparative genomics of the fungal order Sordariales.</title>
        <authorList>
            <consortium name="Lawrence Berkeley National Laboratory"/>
            <person name="Hensen N."/>
            <person name="Bonometti L."/>
            <person name="Westerberg I."/>
            <person name="Brannstrom I.O."/>
            <person name="Guillou S."/>
            <person name="Cros-Aarteil S."/>
            <person name="Calhoun S."/>
            <person name="Haridas S."/>
            <person name="Kuo A."/>
            <person name="Mondo S."/>
            <person name="Pangilinan J."/>
            <person name="Riley R."/>
            <person name="LaButti K."/>
            <person name="Andreopoulos B."/>
            <person name="Lipzen A."/>
            <person name="Chen C."/>
            <person name="Yanf M."/>
            <person name="Daum C."/>
            <person name="Ng V."/>
            <person name="Clum A."/>
            <person name="Steindorff A."/>
            <person name="Ohm R."/>
            <person name="Martin F."/>
            <person name="Silar P."/>
            <person name="Natvig D."/>
            <person name="Lalanne C."/>
            <person name="Gautier V."/>
            <person name="Ament-velasquez S.L."/>
            <person name="Kruys A."/>
            <person name="Hutchinson M.I."/>
            <person name="Powell A.J."/>
            <person name="Barry K."/>
            <person name="Miller A.N."/>
            <person name="Grigoriev I.V."/>
            <person name="Debuchy R."/>
            <person name="Gladieux P."/>
            <person name="Thoren M.H."/>
            <person name="Johannesson H."/>
        </authorList>
    </citation>
    <scope>NUCLEOTIDE SEQUENCE</scope>
    <source>
        <strain evidence="6">SMH3187-1</strain>
    </source>
</reference>
<dbReference type="SUPFAM" id="SSF54928">
    <property type="entry name" value="RNA-binding domain, RBD"/>
    <property type="match status" value="2"/>
</dbReference>
<feature type="compositionally biased region" description="Polar residues" evidence="4">
    <location>
        <begin position="502"/>
        <end position="513"/>
    </location>
</feature>
<comment type="caution">
    <text evidence="6">The sequence shown here is derived from an EMBL/GenBank/DDBJ whole genome shotgun (WGS) entry which is preliminary data.</text>
</comment>
<keyword evidence="1" id="KW-0677">Repeat</keyword>
<feature type="domain" description="RRM" evidence="5">
    <location>
        <begin position="341"/>
        <end position="419"/>
    </location>
</feature>
<proteinExistence type="predicted"/>
<dbReference type="PANTHER" id="PTHR24012">
    <property type="entry name" value="RNA BINDING PROTEIN"/>
    <property type="match status" value="1"/>
</dbReference>
<feature type="region of interest" description="Disordered" evidence="4">
    <location>
        <begin position="1"/>
        <end position="47"/>
    </location>
</feature>
<evidence type="ECO:0000259" key="5">
    <source>
        <dbReference type="PROSITE" id="PS50102"/>
    </source>
</evidence>
<dbReference type="InterPro" id="IPR000504">
    <property type="entry name" value="RRM_dom"/>
</dbReference>
<dbReference type="PROSITE" id="PS50102">
    <property type="entry name" value="RRM"/>
    <property type="match status" value="2"/>
</dbReference>